<dbReference type="AlphaFoldDB" id="A0A150GJW9"/>
<feature type="compositionally biased region" description="Basic residues" evidence="2">
    <location>
        <begin position="214"/>
        <end position="223"/>
    </location>
</feature>
<sequence>MGASPFRCQDHLCLGRVSLHPDSPPLDLAARIVDIQKVLPAEYVITGVPPQLRSSAIGHWLAKAQPWAAGRPALALANLAGAAMWSAAGSPPPAPAAGHPGLGPEERWHRRLEENPEKVIQEYEDCMIEAAENRIREEMARETQKRIEDAREKIQEEVRQIWVRRRQSEEEQSDAYLEHTRIGLNNLEKMGETELSEWLRTLPMRVASVVKRSANAKKPRLKSPRNQEEE</sequence>
<feature type="region of interest" description="Disordered" evidence="2">
    <location>
        <begin position="210"/>
        <end position="230"/>
    </location>
</feature>
<dbReference type="Proteomes" id="UP000075714">
    <property type="component" value="Unassembled WGS sequence"/>
</dbReference>
<feature type="coiled-coil region" evidence="1">
    <location>
        <begin position="128"/>
        <end position="160"/>
    </location>
</feature>
<evidence type="ECO:0000313" key="4">
    <source>
        <dbReference type="Proteomes" id="UP000075714"/>
    </source>
</evidence>
<reference evidence="4" key="1">
    <citation type="journal article" date="2016" name="Nat. Commun.">
        <title>The Gonium pectorale genome demonstrates co-option of cell cycle regulation during the evolution of multicellularity.</title>
        <authorList>
            <person name="Hanschen E.R."/>
            <person name="Marriage T.N."/>
            <person name="Ferris P.J."/>
            <person name="Hamaji T."/>
            <person name="Toyoda A."/>
            <person name="Fujiyama A."/>
            <person name="Neme R."/>
            <person name="Noguchi H."/>
            <person name="Minakuchi Y."/>
            <person name="Suzuki M."/>
            <person name="Kawai-Toyooka H."/>
            <person name="Smith D.R."/>
            <person name="Sparks H."/>
            <person name="Anderson J."/>
            <person name="Bakaric R."/>
            <person name="Luria V."/>
            <person name="Karger A."/>
            <person name="Kirschner M.W."/>
            <person name="Durand P.M."/>
            <person name="Michod R.E."/>
            <person name="Nozaki H."/>
            <person name="Olson B.J."/>
        </authorList>
    </citation>
    <scope>NUCLEOTIDE SEQUENCE [LARGE SCALE GENOMIC DNA]</scope>
    <source>
        <strain evidence="4">NIES-2863</strain>
    </source>
</reference>
<keyword evidence="4" id="KW-1185">Reference proteome</keyword>
<organism evidence="3 4">
    <name type="scientific">Gonium pectorale</name>
    <name type="common">Green alga</name>
    <dbReference type="NCBI Taxonomy" id="33097"/>
    <lineage>
        <taxon>Eukaryota</taxon>
        <taxon>Viridiplantae</taxon>
        <taxon>Chlorophyta</taxon>
        <taxon>core chlorophytes</taxon>
        <taxon>Chlorophyceae</taxon>
        <taxon>CS clade</taxon>
        <taxon>Chlamydomonadales</taxon>
        <taxon>Volvocaceae</taxon>
        <taxon>Gonium</taxon>
    </lineage>
</organism>
<proteinExistence type="predicted"/>
<evidence type="ECO:0000313" key="3">
    <source>
        <dbReference type="EMBL" id="KXZ50101.1"/>
    </source>
</evidence>
<accession>A0A150GJW9</accession>
<comment type="caution">
    <text evidence="3">The sequence shown here is derived from an EMBL/GenBank/DDBJ whole genome shotgun (WGS) entry which is preliminary data.</text>
</comment>
<name>A0A150GJW9_GONPE</name>
<evidence type="ECO:0000256" key="1">
    <source>
        <dbReference type="SAM" id="Coils"/>
    </source>
</evidence>
<protein>
    <submittedName>
        <fullName evidence="3">Uncharacterized protein</fullName>
    </submittedName>
</protein>
<evidence type="ECO:0000256" key="2">
    <source>
        <dbReference type="SAM" id="MobiDB-lite"/>
    </source>
</evidence>
<dbReference type="OrthoDB" id="561460at2759"/>
<gene>
    <name evidence="3" type="ORF">GPECTOR_18g77</name>
</gene>
<keyword evidence="1" id="KW-0175">Coiled coil</keyword>
<dbReference type="EMBL" id="LSYV01000019">
    <property type="protein sequence ID" value="KXZ50101.1"/>
    <property type="molecule type" value="Genomic_DNA"/>
</dbReference>